<proteinExistence type="predicted"/>
<accession>A0A915JGG5</accession>
<protein>
    <submittedName>
        <fullName evidence="2">Uncharacterized protein</fullName>
    </submittedName>
</protein>
<keyword evidence="1" id="KW-1185">Reference proteome</keyword>
<sequence length="212" mass="24989">MQSLIEKKIRKKKFFKLKKPLKTLKKSLQKYKTLLEMIANPTVETLYDTYKRHSNGGPLNQNNLEEGRVNYRFIIKECCQSGGNETCVTIEQDKKFVQDHKKEVEMFQNKTGRMVRVLMKEDPTVVNLYQHIIGQSFGERGELLYDHLGNAKQFYLNLWARCCDRQGYNIKLYNLINHYNPRFAELGKRIQCNVELKKCEGSVQAHYEKICI</sequence>
<dbReference type="WBParaSite" id="nRc.2.0.1.t25077-RA">
    <property type="protein sequence ID" value="nRc.2.0.1.t25077-RA"/>
    <property type="gene ID" value="nRc.2.0.1.g25077"/>
</dbReference>
<evidence type="ECO:0000313" key="2">
    <source>
        <dbReference type="WBParaSite" id="nRc.2.0.1.t25077-RA"/>
    </source>
</evidence>
<dbReference type="Proteomes" id="UP000887565">
    <property type="component" value="Unplaced"/>
</dbReference>
<name>A0A915JGG5_ROMCU</name>
<evidence type="ECO:0000313" key="1">
    <source>
        <dbReference type="Proteomes" id="UP000887565"/>
    </source>
</evidence>
<dbReference type="AlphaFoldDB" id="A0A915JGG5"/>
<reference evidence="2" key="1">
    <citation type="submission" date="2022-11" db="UniProtKB">
        <authorList>
            <consortium name="WormBaseParasite"/>
        </authorList>
    </citation>
    <scope>IDENTIFICATION</scope>
</reference>
<organism evidence="1 2">
    <name type="scientific">Romanomermis culicivorax</name>
    <name type="common">Nematode worm</name>
    <dbReference type="NCBI Taxonomy" id="13658"/>
    <lineage>
        <taxon>Eukaryota</taxon>
        <taxon>Metazoa</taxon>
        <taxon>Ecdysozoa</taxon>
        <taxon>Nematoda</taxon>
        <taxon>Enoplea</taxon>
        <taxon>Dorylaimia</taxon>
        <taxon>Mermithida</taxon>
        <taxon>Mermithoidea</taxon>
        <taxon>Mermithidae</taxon>
        <taxon>Romanomermis</taxon>
    </lineage>
</organism>